<sequence>MSDALLDSLNERQRLVATTFDAPVCVMAGAGTGKTRAITHRIAYGIHTGHYQADQVLALTFTQKAAQEMATRVRALGVNRVSSRTFHSAALRQLQHFWPKLTDGFLPEVVASKASVIAHVLETLHIEVDQAVLRDLASEIEWRKVKAFTFEEYFQQIDQGVRTLPPGVNAQSMLAVMETYEKVKDERRRMDFEDVLLATVGMLESEPAIAERVRATYRHFVVDEYQDVSPIQQRLVDLWLGGSGDVCVVGDASQTIYTFAGATSDYLVRFGEAYPDARVIRLEDNYRSSQDIINAANISIHGQPGAVELTAKQPQTSPLIYAAHATDQDEATWIAQRVGQFLAEGYSPSDIAVLHRFSAQALLTDGALRAAGISVRSQGGTRFFDQPHVKRAVMEIRGAAVAHTPGLLHQVVADILFGLGLTSDEPEHGGATRSAWEDLLALRDLAENFGEGRTLEEFSEELVRRAQAHDEPTMQSVTLATVHAAKGQEWPVVCVVGLSEGQFPISYADTPEAIAEEQRLFYVAITRAREHLVLSWAKRNRSHGGAERNMSRFLTPLGIHAEGR</sequence>
<feature type="domain" description="UvrD-like helicase ATP-binding" evidence="11">
    <location>
        <begin position="7"/>
        <end position="289"/>
    </location>
</feature>
<dbReference type="EMBL" id="CP026923">
    <property type="protein sequence ID" value="AVG24480.1"/>
    <property type="molecule type" value="Genomic_DNA"/>
</dbReference>
<dbReference type="PROSITE" id="PS51217">
    <property type="entry name" value="UVRD_HELICASE_CTER"/>
    <property type="match status" value="1"/>
</dbReference>
<name>A0A2L2BS57_9MICO</name>
<dbReference type="GO" id="GO:0043138">
    <property type="term" value="F:3'-5' DNA helicase activity"/>
    <property type="evidence" value="ECO:0007669"/>
    <property type="project" value="UniProtKB-EC"/>
</dbReference>
<proteinExistence type="inferred from homology"/>
<dbReference type="AlphaFoldDB" id="A0A2L2BS57"/>
<evidence type="ECO:0000256" key="7">
    <source>
        <dbReference type="ARBA" id="ARBA00034617"/>
    </source>
</evidence>
<dbReference type="RefSeq" id="WP_245867887.1">
    <property type="nucleotide sequence ID" value="NZ_CP026923.1"/>
</dbReference>
<evidence type="ECO:0000259" key="12">
    <source>
        <dbReference type="PROSITE" id="PS51217"/>
    </source>
</evidence>
<evidence type="ECO:0000256" key="6">
    <source>
        <dbReference type="ARBA" id="ARBA00023235"/>
    </source>
</evidence>
<dbReference type="EC" id="5.6.2.4" evidence="8"/>
<evidence type="ECO:0000256" key="9">
    <source>
        <dbReference type="ARBA" id="ARBA00048988"/>
    </source>
</evidence>
<comment type="catalytic activity">
    <reaction evidence="7">
        <text>Couples ATP hydrolysis with the unwinding of duplex DNA by translocating in the 3'-5' direction.</text>
        <dbReference type="EC" id="5.6.2.4"/>
    </reaction>
</comment>
<dbReference type="Gene3D" id="3.40.50.300">
    <property type="entry name" value="P-loop containing nucleotide triphosphate hydrolases"/>
    <property type="match status" value="3"/>
</dbReference>
<keyword evidence="5 10" id="KW-0067">ATP-binding</keyword>
<keyword evidence="4 10" id="KW-0347">Helicase</keyword>
<evidence type="ECO:0000256" key="10">
    <source>
        <dbReference type="PROSITE-ProRule" id="PRU00560"/>
    </source>
</evidence>
<evidence type="ECO:0000256" key="1">
    <source>
        <dbReference type="ARBA" id="ARBA00009922"/>
    </source>
</evidence>
<dbReference type="GO" id="GO:0003677">
    <property type="term" value="F:DNA binding"/>
    <property type="evidence" value="ECO:0007669"/>
    <property type="project" value="InterPro"/>
</dbReference>
<dbReference type="Pfam" id="PF13361">
    <property type="entry name" value="UvrD_C"/>
    <property type="match status" value="2"/>
</dbReference>
<dbReference type="InterPro" id="IPR014017">
    <property type="entry name" value="DNA_helicase_UvrD-like_C"/>
</dbReference>
<dbReference type="InterPro" id="IPR014016">
    <property type="entry name" value="UvrD-like_ATP-bd"/>
</dbReference>
<keyword evidence="14" id="KW-1185">Reference proteome</keyword>
<evidence type="ECO:0000256" key="4">
    <source>
        <dbReference type="ARBA" id="ARBA00022806"/>
    </source>
</evidence>
<feature type="binding site" evidence="10">
    <location>
        <begin position="28"/>
        <end position="35"/>
    </location>
    <ligand>
        <name>ATP</name>
        <dbReference type="ChEBI" id="CHEBI:30616"/>
    </ligand>
</feature>
<protein>
    <recommendedName>
        <fullName evidence="8">DNA 3'-5' helicase</fullName>
        <ecNumber evidence="8">5.6.2.4</ecNumber>
    </recommendedName>
</protein>
<dbReference type="InterPro" id="IPR027417">
    <property type="entry name" value="P-loop_NTPase"/>
</dbReference>
<comment type="similarity">
    <text evidence="1">Belongs to the helicase family. UvrD subfamily.</text>
</comment>
<dbReference type="Pfam" id="PF00580">
    <property type="entry name" value="UvrD-helicase"/>
    <property type="match status" value="1"/>
</dbReference>
<dbReference type="Gene3D" id="1.10.10.160">
    <property type="match status" value="1"/>
</dbReference>
<feature type="domain" description="UvrD-like helicase C-terminal" evidence="12">
    <location>
        <begin position="290"/>
        <end position="564"/>
    </location>
</feature>
<organism evidence="13 14">
    <name type="scientific">Pontimonas salivibrio</name>
    <dbReference type="NCBI Taxonomy" id="1159327"/>
    <lineage>
        <taxon>Bacteria</taxon>
        <taxon>Bacillati</taxon>
        <taxon>Actinomycetota</taxon>
        <taxon>Actinomycetes</taxon>
        <taxon>Micrococcales</taxon>
        <taxon>Microbacteriaceae</taxon>
        <taxon>Pontimonas</taxon>
    </lineage>
</organism>
<accession>A0A2L2BS57</accession>
<dbReference type="GO" id="GO:0005829">
    <property type="term" value="C:cytosol"/>
    <property type="evidence" value="ECO:0007669"/>
    <property type="project" value="TreeGrafter"/>
</dbReference>
<evidence type="ECO:0000256" key="3">
    <source>
        <dbReference type="ARBA" id="ARBA00022801"/>
    </source>
</evidence>
<keyword evidence="3 10" id="KW-0378">Hydrolase</keyword>
<reference evidence="13 14" key="1">
    <citation type="submission" date="2018-02" db="EMBL/GenBank/DDBJ databases">
        <title>Complete genome of the streamlined marine actinobacterium Pontimonas salivibrio CL-TW6 adapted to coastal planktonic lifestype.</title>
        <authorList>
            <person name="Cho B.C."/>
            <person name="Hardies S.C."/>
            <person name="Jang G.I."/>
            <person name="Hwang C.Y."/>
        </authorList>
    </citation>
    <scope>NUCLEOTIDE SEQUENCE [LARGE SCALE GENOMIC DNA]</scope>
    <source>
        <strain evidence="13 14">CL-TW6</strain>
    </source>
</reference>
<evidence type="ECO:0000313" key="13">
    <source>
        <dbReference type="EMBL" id="AVG24480.1"/>
    </source>
</evidence>
<gene>
    <name evidence="13" type="ORF">C3B54_111543</name>
</gene>
<evidence type="ECO:0000256" key="5">
    <source>
        <dbReference type="ARBA" id="ARBA00022840"/>
    </source>
</evidence>
<dbReference type="PANTHER" id="PTHR11070:SF69">
    <property type="entry name" value="ATP-DEPENDENT DNA HELICASE UVRD2"/>
    <property type="match status" value="1"/>
</dbReference>
<evidence type="ECO:0000259" key="11">
    <source>
        <dbReference type="PROSITE" id="PS51198"/>
    </source>
</evidence>
<evidence type="ECO:0000256" key="2">
    <source>
        <dbReference type="ARBA" id="ARBA00022741"/>
    </source>
</evidence>
<keyword evidence="2 10" id="KW-0547">Nucleotide-binding</keyword>
<dbReference type="CDD" id="cd17932">
    <property type="entry name" value="DEXQc_UvrD"/>
    <property type="match status" value="1"/>
</dbReference>
<dbReference type="PROSITE" id="PS51198">
    <property type="entry name" value="UVRD_HELICASE_ATP_BIND"/>
    <property type="match status" value="1"/>
</dbReference>
<dbReference type="GO" id="GO:0033202">
    <property type="term" value="C:DNA helicase complex"/>
    <property type="evidence" value="ECO:0007669"/>
    <property type="project" value="TreeGrafter"/>
</dbReference>
<dbReference type="KEGG" id="psai:C3B54_111543"/>
<dbReference type="GO" id="GO:0016887">
    <property type="term" value="F:ATP hydrolysis activity"/>
    <property type="evidence" value="ECO:0007669"/>
    <property type="project" value="RHEA"/>
</dbReference>
<dbReference type="InterPro" id="IPR000212">
    <property type="entry name" value="DNA_helicase_UvrD/REP"/>
</dbReference>
<dbReference type="GO" id="GO:0005524">
    <property type="term" value="F:ATP binding"/>
    <property type="evidence" value="ECO:0007669"/>
    <property type="project" value="UniProtKB-UniRule"/>
</dbReference>
<dbReference type="GO" id="GO:0000725">
    <property type="term" value="P:recombinational repair"/>
    <property type="evidence" value="ECO:0007669"/>
    <property type="project" value="TreeGrafter"/>
</dbReference>
<comment type="catalytic activity">
    <reaction evidence="9">
        <text>ATP + H2O = ADP + phosphate + H(+)</text>
        <dbReference type="Rhea" id="RHEA:13065"/>
        <dbReference type="ChEBI" id="CHEBI:15377"/>
        <dbReference type="ChEBI" id="CHEBI:15378"/>
        <dbReference type="ChEBI" id="CHEBI:30616"/>
        <dbReference type="ChEBI" id="CHEBI:43474"/>
        <dbReference type="ChEBI" id="CHEBI:456216"/>
        <dbReference type="EC" id="5.6.2.4"/>
    </reaction>
</comment>
<dbReference type="Proteomes" id="UP000243077">
    <property type="component" value="Chromosome"/>
</dbReference>
<dbReference type="SUPFAM" id="SSF52540">
    <property type="entry name" value="P-loop containing nucleoside triphosphate hydrolases"/>
    <property type="match status" value="1"/>
</dbReference>
<dbReference type="PANTHER" id="PTHR11070">
    <property type="entry name" value="UVRD / RECB / PCRA DNA HELICASE FAMILY MEMBER"/>
    <property type="match status" value="1"/>
</dbReference>
<dbReference type="InterPro" id="IPR013986">
    <property type="entry name" value="DExx_box_DNA_helicase_dom_sf"/>
</dbReference>
<keyword evidence="6" id="KW-0413">Isomerase</keyword>
<evidence type="ECO:0000313" key="14">
    <source>
        <dbReference type="Proteomes" id="UP000243077"/>
    </source>
</evidence>
<evidence type="ECO:0000256" key="8">
    <source>
        <dbReference type="ARBA" id="ARBA00034808"/>
    </source>
</evidence>